<dbReference type="EMBL" id="JAHYXK010000002">
    <property type="protein sequence ID" value="MBW7466017.1"/>
    <property type="molecule type" value="Genomic_DNA"/>
</dbReference>
<proteinExistence type="inferred from homology"/>
<evidence type="ECO:0000313" key="8">
    <source>
        <dbReference type="EMBL" id="MBW7466017.1"/>
    </source>
</evidence>
<feature type="binding site" evidence="7">
    <location>
        <position position="56"/>
    </location>
    <ligand>
        <name>substrate</name>
    </ligand>
</feature>
<keyword evidence="2 7" id="KW-0808">Transferase</keyword>
<feature type="binding site" evidence="7">
    <location>
        <position position="32"/>
    </location>
    <ligand>
        <name>substrate</name>
    </ligand>
</feature>
<feature type="binding site" evidence="7">
    <location>
        <position position="14"/>
    </location>
    <ligand>
        <name>Mg(2+)</name>
        <dbReference type="ChEBI" id="CHEBI:18420"/>
    </ligand>
</feature>
<comment type="catalytic activity">
    <reaction evidence="7">
        <text>shikimate + ATP = 3-phosphoshikimate + ADP + H(+)</text>
        <dbReference type="Rhea" id="RHEA:13121"/>
        <dbReference type="ChEBI" id="CHEBI:15378"/>
        <dbReference type="ChEBI" id="CHEBI:30616"/>
        <dbReference type="ChEBI" id="CHEBI:36208"/>
        <dbReference type="ChEBI" id="CHEBI:145989"/>
        <dbReference type="ChEBI" id="CHEBI:456216"/>
        <dbReference type="EC" id="2.7.1.71"/>
    </reaction>
</comment>
<feature type="binding site" evidence="7">
    <location>
        <position position="141"/>
    </location>
    <ligand>
        <name>substrate</name>
    </ligand>
</feature>
<dbReference type="PANTHER" id="PTHR21087">
    <property type="entry name" value="SHIKIMATE KINASE"/>
    <property type="match status" value="1"/>
</dbReference>
<dbReference type="Gene3D" id="3.40.50.300">
    <property type="entry name" value="P-loop containing nucleotide triphosphate hydrolases"/>
    <property type="match status" value="1"/>
</dbReference>
<evidence type="ECO:0000256" key="6">
    <source>
        <dbReference type="ARBA" id="ARBA00023141"/>
    </source>
</evidence>
<dbReference type="PANTHER" id="PTHR21087:SF16">
    <property type="entry name" value="SHIKIMATE KINASE 1, CHLOROPLASTIC"/>
    <property type="match status" value="1"/>
</dbReference>
<feature type="binding site" evidence="7">
    <location>
        <begin position="10"/>
        <end position="15"/>
    </location>
    <ligand>
        <name>ATP</name>
        <dbReference type="ChEBI" id="CHEBI:30616"/>
    </ligand>
</feature>
<evidence type="ECO:0000313" key="9">
    <source>
        <dbReference type="Proteomes" id="UP000813018"/>
    </source>
</evidence>
<dbReference type="InterPro" id="IPR000623">
    <property type="entry name" value="Shikimate_kinase/TSH1"/>
</dbReference>
<comment type="subcellular location">
    <subcellularLocation>
        <location evidence="7">Cytoplasm</location>
    </subcellularLocation>
</comment>
<comment type="pathway">
    <text evidence="7">Metabolic intermediate biosynthesis; chorismate biosynthesis; chorismate from D-erythrose 4-phosphate and phosphoenolpyruvate: step 5/7.</text>
</comment>
<dbReference type="EC" id="2.7.1.71" evidence="7"/>
<evidence type="ECO:0000256" key="1">
    <source>
        <dbReference type="ARBA" id="ARBA00022605"/>
    </source>
</evidence>
<accession>A0ABS7CR69</accession>
<dbReference type="Proteomes" id="UP000813018">
    <property type="component" value="Unassembled WGS sequence"/>
</dbReference>
<dbReference type="InterPro" id="IPR027417">
    <property type="entry name" value="P-loop_NTPase"/>
</dbReference>
<sequence>MLIFLLGMMGSGKSTLGKQLAQQLGYTFVDLDDYIEQREQRTIAAIFEEQGETHFRELERAALQAVVQEYRQAVIATGGGTPCFFDNINYMNQHGETIFLAVPTREIARRLISTNLKIRPLLASKSSEEINLFLAKTLAHRIQFYEQAKYKMESSAISVDQLAQLLNHK</sequence>
<reference evidence="8 9" key="1">
    <citation type="journal article" date="2016" name="Int. J. Syst. Evol. Microbiol.">
        <title>Pontibacter aydingkolensis sp. nov., isolated from soil of a salt lake.</title>
        <authorList>
            <person name="Osman G."/>
            <person name="Zhang T."/>
            <person name="Lou K."/>
            <person name="Gao Y."/>
            <person name="Chang W."/>
            <person name="Lin Q."/>
            <person name="Yang H.M."/>
            <person name="Huo X.D."/>
            <person name="Wang N."/>
        </authorList>
    </citation>
    <scope>NUCLEOTIDE SEQUENCE [LARGE SCALE GENOMIC DNA]</scope>
    <source>
        <strain evidence="8 9">KACC 19255</strain>
    </source>
</reference>
<comment type="caution">
    <text evidence="8">The sequence shown here is derived from an EMBL/GenBank/DDBJ whole genome shotgun (WGS) entry which is preliminary data.</text>
</comment>
<protein>
    <recommendedName>
        <fullName evidence="7">Shikimate kinase</fullName>
        <shortName evidence="7">SK</shortName>
        <ecNumber evidence="7">2.7.1.71</ecNumber>
    </recommendedName>
</protein>
<keyword evidence="9" id="KW-1185">Reference proteome</keyword>
<feature type="binding site" evidence="7">
    <location>
        <position position="119"/>
    </location>
    <ligand>
        <name>ATP</name>
        <dbReference type="ChEBI" id="CHEBI:30616"/>
    </ligand>
</feature>
<dbReference type="NCBIfam" id="NF010555">
    <property type="entry name" value="PRK13949.1"/>
    <property type="match status" value="1"/>
</dbReference>
<keyword evidence="3 7" id="KW-0547">Nucleotide-binding</keyword>
<dbReference type="Pfam" id="PF01202">
    <property type="entry name" value="SKI"/>
    <property type="match status" value="1"/>
</dbReference>
<dbReference type="PRINTS" id="PR01100">
    <property type="entry name" value="SHIKIMTKNASE"/>
</dbReference>
<dbReference type="SUPFAM" id="SSF52540">
    <property type="entry name" value="P-loop containing nucleoside triphosphate hydrolases"/>
    <property type="match status" value="1"/>
</dbReference>
<comment type="function">
    <text evidence="7">Catalyzes the specific phosphorylation of the 3-hydroxyl group of shikimic acid using ATP as a cosubstrate.</text>
</comment>
<comment type="subunit">
    <text evidence="7">Monomer.</text>
</comment>
<keyword evidence="4 7" id="KW-0418">Kinase</keyword>
<keyword evidence="5 7" id="KW-0067">ATP-binding</keyword>
<keyword evidence="1 7" id="KW-0028">Amino-acid biosynthesis</keyword>
<evidence type="ECO:0000256" key="4">
    <source>
        <dbReference type="ARBA" id="ARBA00022777"/>
    </source>
</evidence>
<dbReference type="RefSeq" id="WP_219875909.1">
    <property type="nucleotide sequence ID" value="NZ_JAHYXK010000002.1"/>
</dbReference>
<gene>
    <name evidence="7" type="primary">aroK</name>
    <name evidence="8" type="ORF">K0O23_02985</name>
</gene>
<keyword evidence="7" id="KW-0460">Magnesium</keyword>
<evidence type="ECO:0000256" key="7">
    <source>
        <dbReference type="HAMAP-Rule" id="MF_00109"/>
    </source>
</evidence>
<dbReference type="GO" id="GO:0004765">
    <property type="term" value="F:shikimate kinase activity"/>
    <property type="evidence" value="ECO:0007669"/>
    <property type="project" value="UniProtKB-EC"/>
</dbReference>
<comment type="caution">
    <text evidence="7">Lacks conserved residue(s) required for the propagation of feature annotation.</text>
</comment>
<evidence type="ECO:0000256" key="3">
    <source>
        <dbReference type="ARBA" id="ARBA00022741"/>
    </source>
</evidence>
<keyword evidence="7" id="KW-0479">Metal-binding</keyword>
<keyword evidence="7" id="KW-0963">Cytoplasm</keyword>
<comment type="cofactor">
    <cofactor evidence="7">
        <name>Mg(2+)</name>
        <dbReference type="ChEBI" id="CHEBI:18420"/>
    </cofactor>
    <text evidence="7">Binds 1 Mg(2+) ion per subunit.</text>
</comment>
<dbReference type="CDD" id="cd00464">
    <property type="entry name" value="SK"/>
    <property type="match status" value="1"/>
</dbReference>
<organism evidence="8 9">
    <name type="scientific">Pontibacter aydingkolensis</name>
    <dbReference type="NCBI Taxonomy" id="1911536"/>
    <lineage>
        <taxon>Bacteria</taxon>
        <taxon>Pseudomonadati</taxon>
        <taxon>Bacteroidota</taxon>
        <taxon>Cytophagia</taxon>
        <taxon>Cytophagales</taxon>
        <taxon>Hymenobacteraceae</taxon>
        <taxon>Pontibacter</taxon>
    </lineage>
</organism>
<name>A0ABS7CR69_9BACT</name>
<keyword evidence="6 7" id="KW-0057">Aromatic amino acid biosynthesis</keyword>
<evidence type="ECO:0000256" key="5">
    <source>
        <dbReference type="ARBA" id="ARBA00022840"/>
    </source>
</evidence>
<evidence type="ECO:0000256" key="2">
    <source>
        <dbReference type="ARBA" id="ARBA00022679"/>
    </source>
</evidence>
<feature type="binding site" evidence="7">
    <location>
        <position position="79"/>
    </location>
    <ligand>
        <name>substrate</name>
    </ligand>
</feature>
<dbReference type="HAMAP" id="MF_00109">
    <property type="entry name" value="Shikimate_kinase"/>
    <property type="match status" value="1"/>
</dbReference>
<dbReference type="InterPro" id="IPR031322">
    <property type="entry name" value="Shikimate/glucono_kinase"/>
</dbReference>
<comment type="similarity">
    <text evidence="7">Belongs to the shikimate kinase family.</text>
</comment>